<dbReference type="Gene3D" id="3.90.1640.10">
    <property type="entry name" value="inorganic pyrophosphatase (n-terminal core)"/>
    <property type="match status" value="2"/>
</dbReference>
<evidence type="ECO:0000259" key="9">
    <source>
        <dbReference type="PROSITE" id="PS51371"/>
    </source>
</evidence>
<sequence>MEGKETVYVIGHKNPDTDSVCSAICYARLKEKITGQHYVAKRAGHLNEETQYVMDKLGVQPPEYMKDVRPQVRDIQIRKTPGVSKEISVKTAWTLMKEQNVVTLPVTKENVLEGLITIGDIAKSYFQVYDSTILATAQTRYQNIVDTLEGTVVAGEADGIFKEGKVVIAAANPDMMENYIGTGDIVILGNRYEAQLCAIEMEAGCLIICEGAQVSKTITKVAKEHNCLLITTKFDTYTVARLINQSMPIRFLMKEKEGIVKFQTEDFIEDIQTVMAKLRHRDFPVEDTQGNYVGMISRRNLLGAGKKKLILVDHNERGQAVNGVETAEILEIIDHHRLGAIQTVSPVFFRNQPLGSTATIIYHMYQENQAEIDKNTAALLCSAIISDTLIFKSPTCTSDDVAACMQLAKKAELDIETYGREMFRAGSNLSGKSAKEIFYQDYKKFSVNNVAIGVGQINSMSAEELEKVKPRLAEFIQGVVQDNSAGIVYFLLTDIVSESSEVLCAGNNANAVIYQAFGVEVKDACVKLQGVVSRKKQFFPAIVEALQQ</sequence>
<evidence type="ECO:0000256" key="3">
    <source>
        <dbReference type="ARBA" id="ARBA00022723"/>
    </source>
</evidence>
<dbReference type="PANTHER" id="PTHR12112">
    <property type="entry name" value="BNIP - RELATED"/>
    <property type="match status" value="1"/>
</dbReference>
<dbReference type="Gene3D" id="3.40.1390.20">
    <property type="entry name" value="HprK N-terminal domain-like"/>
    <property type="match status" value="1"/>
</dbReference>
<dbReference type="InterPro" id="IPR038222">
    <property type="entry name" value="DHHA2_dom_sf"/>
</dbReference>
<evidence type="ECO:0000313" key="11">
    <source>
        <dbReference type="Proteomes" id="UP001546774"/>
    </source>
</evidence>
<dbReference type="Gene3D" id="3.10.580.10">
    <property type="entry name" value="CBS-domain"/>
    <property type="match status" value="1"/>
</dbReference>
<dbReference type="NCBIfam" id="NF011443">
    <property type="entry name" value="PRK14869.1-5"/>
    <property type="match status" value="1"/>
</dbReference>
<dbReference type="SUPFAM" id="SSF64182">
    <property type="entry name" value="DHH phosphoesterases"/>
    <property type="match status" value="1"/>
</dbReference>
<dbReference type="EMBL" id="JBBMFS010000005">
    <property type="protein sequence ID" value="MEQ2554841.1"/>
    <property type="molecule type" value="Genomic_DNA"/>
</dbReference>
<dbReference type="Proteomes" id="UP001546774">
    <property type="component" value="Unassembled WGS sequence"/>
</dbReference>
<dbReference type="Pfam" id="PF00571">
    <property type="entry name" value="CBS"/>
    <property type="match status" value="2"/>
</dbReference>
<dbReference type="SUPFAM" id="SSF75138">
    <property type="entry name" value="HprK N-terminal domain-like"/>
    <property type="match status" value="1"/>
</dbReference>
<evidence type="ECO:0000256" key="7">
    <source>
        <dbReference type="ARBA" id="ARBA00047820"/>
    </source>
</evidence>
<reference evidence="10" key="1">
    <citation type="submission" date="2024-03" db="EMBL/GenBank/DDBJ databases">
        <title>Human intestinal bacterial collection.</title>
        <authorList>
            <person name="Pauvert C."/>
            <person name="Hitch T.C.A."/>
            <person name="Clavel T."/>
        </authorList>
    </citation>
    <scope>NUCLEOTIDE SEQUENCE [LARGE SCALE GENOMIC DNA]</scope>
    <source>
        <strain evidence="10">CLA-AA-H89B</strain>
    </source>
</reference>
<name>A0ABV1H589_9FIRM</name>
<evidence type="ECO:0000256" key="4">
    <source>
        <dbReference type="ARBA" id="ARBA00022801"/>
    </source>
</evidence>
<dbReference type="Pfam" id="PF01368">
    <property type="entry name" value="DHH"/>
    <property type="match status" value="1"/>
</dbReference>
<dbReference type="InterPro" id="IPR046342">
    <property type="entry name" value="CBS_dom_sf"/>
</dbReference>
<feature type="domain" description="CBS" evidence="9">
    <location>
        <begin position="253"/>
        <end position="311"/>
    </location>
</feature>
<dbReference type="InterPro" id="IPR004097">
    <property type="entry name" value="DHHA2"/>
</dbReference>
<accession>A0ABV1H589</accession>
<evidence type="ECO:0000256" key="1">
    <source>
        <dbReference type="ARBA" id="ARBA00001936"/>
    </source>
</evidence>
<dbReference type="InterPro" id="IPR038763">
    <property type="entry name" value="DHH_sf"/>
</dbReference>
<dbReference type="InterPro" id="IPR001667">
    <property type="entry name" value="DDH_dom"/>
</dbReference>
<dbReference type="Pfam" id="PF02833">
    <property type="entry name" value="DHHA2"/>
    <property type="match status" value="1"/>
</dbReference>
<dbReference type="Gene3D" id="3.10.310.20">
    <property type="entry name" value="DHHA2 domain"/>
    <property type="match status" value="1"/>
</dbReference>
<dbReference type="EC" id="3.6.1.1" evidence="2"/>
<dbReference type="NCBIfam" id="NF011442">
    <property type="entry name" value="PRK14869.1-4"/>
    <property type="match status" value="1"/>
</dbReference>
<keyword evidence="3" id="KW-0479">Metal-binding</keyword>
<evidence type="ECO:0000256" key="2">
    <source>
        <dbReference type="ARBA" id="ARBA00012146"/>
    </source>
</evidence>
<organism evidence="10 11">
    <name type="scientific">Lachnospira intestinalis</name>
    <dbReference type="NCBI Taxonomy" id="3133158"/>
    <lineage>
        <taxon>Bacteria</taxon>
        <taxon>Bacillati</taxon>
        <taxon>Bacillota</taxon>
        <taxon>Clostridia</taxon>
        <taxon>Lachnospirales</taxon>
        <taxon>Lachnospiraceae</taxon>
        <taxon>Lachnospira</taxon>
    </lineage>
</organism>
<dbReference type="PANTHER" id="PTHR12112:SF22">
    <property type="entry name" value="MANGANESE-DEPENDENT INORGANIC PYROPHOSPHATASE-RELATED"/>
    <property type="match status" value="1"/>
</dbReference>
<feature type="domain" description="CBS" evidence="9">
    <location>
        <begin position="76"/>
        <end position="131"/>
    </location>
</feature>
<evidence type="ECO:0000313" key="10">
    <source>
        <dbReference type="EMBL" id="MEQ2554841.1"/>
    </source>
</evidence>
<dbReference type="InterPro" id="IPR000644">
    <property type="entry name" value="CBS_dom"/>
</dbReference>
<evidence type="ECO:0000256" key="5">
    <source>
        <dbReference type="ARBA" id="ARBA00023211"/>
    </source>
</evidence>
<dbReference type="GO" id="GO:0004427">
    <property type="term" value="F:inorganic diphosphate phosphatase activity"/>
    <property type="evidence" value="ECO:0007669"/>
    <property type="project" value="UniProtKB-EC"/>
</dbReference>
<proteinExistence type="predicted"/>
<dbReference type="InterPro" id="IPR010766">
    <property type="entry name" value="DRTGG"/>
</dbReference>
<keyword evidence="11" id="KW-1185">Reference proteome</keyword>
<evidence type="ECO:0000256" key="8">
    <source>
        <dbReference type="PROSITE-ProRule" id="PRU00703"/>
    </source>
</evidence>
<dbReference type="SMART" id="SM00116">
    <property type="entry name" value="CBS"/>
    <property type="match status" value="2"/>
</dbReference>
<evidence type="ECO:0000256" key="6">
    <source>
        <dbReference type="ARBA" id="ARBA00032535"/>
    </source>
</evidence>
<comment type="caution">
    <text evidence="10">The sequence shown here is derived from an EMBL/GenBank/DDBJ whole genome shotgun (WGS) entry which is preliminary data.</text>
</comment>
<dbReference type="SUPFAM" id="SSF54631">
    <property type="entry name" value="CBS-domain pair"/>
    <property type="match status" value="1"/>
</dbReference>
<gene>
    <name evidence="10" type="ORF">WMO37_07385</name>
</gene>
<dbReference type="InterPro" id="IPR028979">
    <property type="entry name" value="Ser_kin/Pase_Hpr-like_N_sf"/>
</dbReference>
<keyword evidence="8" id="KW-0129">CBS domain</keyword>
<dbReference type="Pfam" id="PF07085">
    <property type="entry name" value="DRTGG"/>
    <property type="match status" value="1"/>
</dbReference>
<keyword evidence="4 10" id="KW-0378">Hydrolase</keyword>
<dbReference type="PROSITE" id="PS51371">
    <property type="entry name" value="CBS"/>
    <property type="match status" value="2"/>
</dbReference>
<keyword evidence="5" id="KW-0464">Manganese</keyword>
<protein>
    <recommendedName>
        <fullName evidence="2">inorganic diphosphatase</fullName>
        <ecNumber evidence="2">3.6.1.1</ecNumber>
    </recommendedName>
    <alternativeName>
        <fullName evidence="6">Pyrophosphate phospho-hydrolase</fullName>
    </alternativeName>
</protein>
<dbReference type="SMART" id="SM01131">
    <property type="entry name" value="DHHA2"/>
    <property type="match status" value="1"/>
</dbReference>
<comment type="cofactor">
    <cofactor evidence="1">
        <name>Mn(2+)</name>
        <dbReference type="ChEBI" id="CHEBI:29035"/>
    </cofactor>
</comment>
<comment type="catalytic activity">
    <reaction evidence="7">
        <text>diphosphate + H2O = 2 phosphate + H(+)</text>
        <dbReference type="Rhea" id="RHEA:24576"/>
        <dbReference type="ChEBI" id="CHEBI:15377"/>
        <dbReference type="ChEBI" id="CHEBI:15378"/>
        <dbReference type="ChEBI" id="CHEBI:33019"/>
        <dbReference type="ChEBI" id="CHEBI:43474"/>
        <dbReference type="EC" id="3.6.1.1"/>
    </reaction>
</comment>